<dbReference type="Pfam" id="PF10095">
    <property type="entry name" value="DUF2333"/>
    <property type="match status" value="1"/>
</dbReference>
<protein>
    <recommendedName>
        <fullName evidence="4">DUF2333 family protein</fullName>
    </recommendedName>
</protein>
<dbReference type="PIRSF" id="PIRSF029693">
    <property type="entry name" value="UCP029693"/>
    <property type="match status" value="1"/>
</dbReference>
<organism evidence="2 3">
    <name type="scientific">Pseudomonas nitroreducens</name>
    <dbReference type="NCBI Taxonomy" id="46680"/>
    <lineage>
        <taxon>Bacteria</taxon>
        <taxon>Pseudomonadati</taxon>
        <taxon>Pseudomonadota</taxon>
        <taxon>Gammaproteobacteria</taxon>
        <taxon>Pseudomonadales</taxon>
        <taxon>Pseudomonadaceae</taxon>
        <taxon>Pseudomonas</taxon>
    </lineage>
</organism>
<evidence type="ECO:0000313" key="2">
    <source>
        <dbReference type="EMBL" id="OWP52859.1"/>
    </source>
</evidence>
<name>A0A246FEX7_PSENT</name>
<sequence length="354" mass="39129">MWNWKKRGSVRDRVNDSVDDARAYFGGPWLGRVLGGLLGVYLVVCGAIGWYWSQEPDLFPVQQNAQAAAERAGRQMVVGYTTVETLKEVVATLLNKPGGYLSNDIFPPGVWLDNMPSWEYGALVQVRDLSRALRKDFARSQSQSTEDADLARAEPRFNFDNKSWALPSSESEYAEGIKSLDRYLARLSADPAGAQFYARADSLNNWLGDVSTRLGSLSQRLSASVGRVKLNTNITPLKPVTPGQAPEVEEVIQETPWMQIDNVFYEARGQAWALSHILRAIEVDFADVLAKKNATVSVRQIIRELEAAEAPLWSPMVLNGSGFGVLANHSLVMANYISRANAAIIDLRQLLAQG</sequence>
<evidence type="ECO:0000313" key="3">
    <source>
        <dbReference type="Proteomes" id="UP000198145"/>
    </source>
</evidence>
<dbReference type="eggNOG" id="COG5345">
    <property type="taxonomic scope" value="Bacteria"/>
</dbReference>
<gene>
    <name evidence="2" type="ORF">CEG18_03175</name>
</gene>
<dbReference type="Proteomes" id="UP000198145">
    <property type="component" value="Unassembled WGS sequence"/>
</dbReference>
<dbReference type="InterPro" id="IPR016936">
    <property type="entry name" value="UCP029693"/>
</dbReference>
<dbReference type="RefSeq" id="WP_088416251.1">
    <property type="nucleotide sequence ID" value="NZ_NJBA01000001.1"/>
</dbReference>
<comment type="caution">
    <text evidence="2">The sequence shown here is derived from an EMBL/GenBank/DDBJ whole genome shotgun (WGS) entry which is preliminary data.</text>
</comment>
<feature type="transmembrane region" description="Helical" evidence="1">
    <location>
        <begin position="29"/>
        <end position="52"/>
    </location>
</feature>
<keyword evidence="1" id="KW-0472">Membrane</keyword>
<evidence type="ECO:0008006" key="4">
    <source>
        <dbReference type="Google" id="ProtNLM"/>
    </source>
</evidence>
<dbReference type="EMBL" id="NJBA01000001">
    <property type="protein sequence ID" value="OWP52859.1"/>
    <property type="molecule type" value="Genomic_DNA"/>
</dbReference>
<evidence type="ECO:0000256" key="1">
    <source>
        <dbReference type="SAM" id="Phobius"/>
    </source>
</evidence>
<keyword evidence="1" id="KW-1133">Transmembrane helix</keyword>
<dbReference type="STRING" id="46680.GCA_000807755_04900"/>
<reference evidence="2 3" key="1">
    <citation type="submission" date="2017-06" db="EMBL/GenBank/DDBJ databases">
        <title>Draft genome of Pseudomonas nitroreducens DF05.</title>
        <authorList>
            <person name="Iyer R."/>
        </authorList>
    </citation>
    <scope>NUCLEOTIDE SEQUENCE [LARGE SCALE GENOMIC DNA]</scope>
    <source>
        <strain evidence="2 3">DF05</strain>
    </source>
</reference>
<keyword evidence="1" id="KW-0812">Transmembrane</keyword>
<accession>A0A246FEX7</accession>
<proteinExistence type="predicted"/>
<dbReference type="AlphaFoldDB" id="A0A246FEX7"/>